<keyword evidence="2" id="KW-1185">Reference proteome</keyword>
<reference evidence="1" key="1">
    <citation type="submission" date="2020-07" db="EMBL/GenBank/DDBJ databases">
        <title>Complete genome sequence of Streptomyces phage Shaeky.</title>
        <authorList>
            <person name="Shodrock S.L."/>
            <person name="Higbee T."/>
            <person name="Clark J.D."/>
            <person name="Hernandez I."/>
            <person name="Liu M."/>
            <person name="Burrowes B."/>
        </authorList>
    </citation>
    <scope>NUCLEOTIDE SEQUENCE</scope>
</reference>
<accession>A0A873WPW7</accession>
<dbReference type="EMBL" id="MT701595">
    <property type="protein sequence ID" value="QPB09711.1"/>
    <property type="molecule type" value="Genomic_DNA"/>
</dbReference>
<organism evidence="1 2">
    <name type="scientific">Streptomyces phage Shaeky</name>
    <dbReference type="NCBI Taxonomy" id="2767586"/>
    <lineage>
        <taxon>Viruses</taxon>
        <taxon>Duplodnaviria</taxon>
        <taxon>Heunggongvirae</taxon>
        <taxon>Uroviricota</taxon>
        <taxon>Caudoviricetes</taxon>
        <taxon>Colingsworthviridae</taxon>
        <taxon>Shaekyvirus</taxon>
        <taxon>Shaekyvirus shaeky</taxon>
    </lineage>
</organism>
<dbReference type="Proteomes" id="UP000663581">
    <property type="component" value="Segment"/>
</dbReference>
<evidence type="ECO:0000313" key="2">
    <source>
        <dbReference type="Proteomes" id="UP000663581"/>
    </source>
</evidence>
<protein>
    <submittedName>
        <fullName evidence="1">Uncharacterized protein</fullName>
    </submittedName>
</protein>
<evidence type="ECO:0000313" key="1">
    <source>
        <dbReference type="EMBL" id="QPB09711.1"/>
    </source>
</evidence>
<proteinExistence type="predicted"/>
<sequence>MVTEGPEIIGREILRLDAEVQRDGDRMGKARRKEVATRREALVWALHAALTGDRTKTPGTEVETFLGALRASDGPA</sequence>
<name>A0A873WPW7_9CAUD</name>
<gene>
    <name evidence="1" type="ORF">CPT_Shaeky_024</name>
</gene>